<keyword evidence="4 7" id="KW-1133">Transmembrane helix</keyword>
<evidence type="ECO:0000256" key="3">
    <source>
        <dbReference type="ARBA" id="ARBA00022692"/>
    </source>
</evidence>
<organism evidence="8 9">
    <name type="scientific">Yersinia pseudotuberculosis serotype I (strain IP32953)</name>
    <dbReference type="NCBI Taxonomy" id="273123"/>
    <lineage>
        <taxon>Bacteria</taxon>
        <taxon>Pseudomonadati</taxon>
        <taxon>Pseudomonadota</taxon>
        <taxon>Gammaproteobacteria</taxon>
        <taxon>Enterobacterales</taxon>
        <taxon>Yersiniaceae</taxon>
        <taxon>Yersinia</taxon>
    </lineage>
</organism>
<dbReference type="NCBIfam" id="NF041422">
    <property type="entry name" value="VirB10_subf"/>
    <property type="match status" value="1"/>
</dbReference>
<evidence type="ECO:0000256" key="4">
    <source>
        <dbReference type="ARBA" id="ARBA00022989"/>
    </source>
</evidence>
<feature type="region of interest" description="Disordered" evidence="6">
    <location>
        <begin position="1"/>
        <end position="63"/>
    </location>
</feature>
<keyword evidence="8" id="KW-0614">Plasmid</keyword>
<comment type="similarity">
    <text evidence="2">Belongs to the TrbI/VirB10 family.</text>
</comment>
<proteinExistence type="inferred from homology"/>
<keyword evidence="5 7" id="KW-0472">Membrane</keyword>
<feature type="compositionally biased region" description="Polar residues" evidence="6">
    <location>
        <begin position="171"/>
        <end position="182"/>
    </location>
</feature>
<keyword evidence="3 7" id="KW-0812">Transmembrane</keyword>
<dbReference type="KEGG" id="yps:pYptb0014"/>
<feature type="compositionally biased region" description="Low complexity" evidence="6">
    <location>
        <begin position="190"/>
        <end position="203"/>
    </location>
</feature>
<dbReference type="Pfam" id="PF03743">
    <property type="entry name" value="TrbI"/>
    <property type="match status" value="1"/>
</dbReference>
<evidence type="ECO:0000256" key="1">
    <source>
        <dbReference type="ARBA" id="ARBA00004167"/>
    </source>
</evidence>
<evidence type="ECO:0000313" key="8">
    <source>
        <dbReference type="EMBL" id="CAF25456.1"/>
    </source>
</evidence>
<dbReference type="InterPro" id="IPR005498">
    <property type="entry name" value="T4SS_VirB10/TraB/TrbI"/>
</dbReference>
<sequence>MTDKTSVVLDPHGEEEFAAPGAADNSDHEPTVAELEAAARAKVSAKNEADAPASNSKVGTPEVNKLKPHRQNRLVFVMVAVLVVLIVMAWGGDWIYRNFLKSAPASPEAASLSSSSAPAQRRSGMGAEIKPFFVDESEAIVLPEIPAEGEQPSRLTPPSFNKTRALVSRGTVTAPASGTALSRVSERTLSTGSGTPATASTTPAAGNVGVTSIPFDPDLYIPEGRYIPCSLGTRFVSDVAGRISCNISEDIYSASGHTKLIEKGTTAKGVYKTGTLKAGQSRMFIVWTELRTPDAKKIPLVDTQVVGQLGEAGIDGWIDTHFWERFGNTLLLSTVSDVAAVAATGGTDRNRNTDYTENTRAASVEMAKIALENNIGIPPTIYKNQGDIIGMIVGEDIDFSNIYTLRMKQW</sequence>
<protein>
    <submittedName>
        <fullName evidence="8">TriI protein</fullName>
    </submittedName>
</protein>
<evidence type="ECO:0000256" key="2">
    <source>
        <dbReference type="ARBA" id="ARBA00010265"/>
    </source>
</evidence>
<evidence type="ECO:0000313" key="9">
    <source>
        <dbReference type="Proteomes" id="UP000001011"/>
    </source>
</evidence>
<accession>Q663E0</accession>
<name>Q663E0_YERPS</name>
<dbReference type="AlphaFoldDB" id="Q663E0"/>
<evidence type="ECO:0000256" key="7">
    <source>
        <dbReference type="SAM" id="Phobius"/>
    </source>
</evidence>
<evidence type="ECO:0000256" key="5">
    <source>
        <dbReference type="ARBA" id="ARBA00023136"/>
    </source>
</evidence>
<dbReference type="Gene3D" id="2.40.128.260">
    <property type="entry name" value="Type IV secretion system, VirB10/TraB/TrbI"/>
    <property type="match status" value="2"/>
</dbReference>
<dbReference type="EMBL" id="BX936400">
    <property type="protein sequence ID" value="CAF25456.1"/>
    <property type="molecule type" value="Genomic_DNA"/>
</dbReference>
<feature type="transmembrane region" description="Helical" evidence="7">
    <location>
        <begin position="74"/>
        <end position="96"/>
    </location>
</feature>
<gene>
    <name evidence="8" type="primary">triI</name>
    <name evidence="8" type="ordered locus">pYptb0014</name>
</gene>
<dbReference type="RefSeq" id="WP_011191410.1">
    <property type="nucleotide sequence ID" value="NC_006154.1"/>
</dbReference>
<reference evidence="8 9" key="1">
    <citation type="journal article" date="2004" name="Proc. Natl. Acad. Sci. U.S.A.">
        <title>Insights into the evolution of Yersinia pestis through whole-genome comparison with Yersinia pseudotuberculosis.</title>
        <authorList>
            <person name="Chain P.S.G."/>
            <person name="Carniel E."/>
            <person name="Larimer F.W."/>
            <person name="Lamerdin J."/>
            <person name="Stoutland P.O."/>
            <person name="Regala W.M."/>
            <person name="Georgescu A.M."/>
            <person name="Vergez L.M."/>
            <person name="Land M.L."/>
            <person name="Motin V.L."/>
            <person name="Brubaker R.R."/>
            <person name="Fowler J."/>
            <person name="Hinnebusch J."/>
            <person name="Marceau M."/>
            <person name="Medigue C."/>
            <person name="Simonet M."/>
            <person name="Chenal-Francisque V."/>
            <person name="Souza B."/>
            <person name="Dacheux D."/>
            <person name="Elliott J.M."/>
            <person name="Derbise A."/>
            <person name="Hauser L.J."/>
            <person name="Garcia E."/>
        </authorList>
    </citation>
    <scope>NUCLEOTIDE SEQUENCE [LARGE SCALE GENOMIC DNA]</scope>
    <source>
        <strain evidence="9">IP32953</strain>
        <plasmid evidence="9">Plasmid pYptb32953</plasmid>
    </source>
</reference>
<geneLocation type="plasmid" evidence="8 9">
    <name>pYptb32953</name>
</geneLocation>
<dbReference type="GO" id="GO:0016020">
    <property type="term" value="C:membrane"/>
    <property type="evidence" value="ECO:0007669"/>
    <property type="project" value="UniProtKB-SubCell"/>
</dbReference>
<comment type="subcellular location">
    <subcellularLocation>
        <location evidence="1">Membrane</location>
        <topology evidence="1">Single-pass membrane protein</topology>
    </subcellularLocation>
</comment>
<dbReference type="Proteomes" id="UP000001011">
    <property type="component" value="Plasmid pYptb32953"/>
</dbReference>
<dbReference type="InterPro" id="IPR042217">
    <property type="entry name" value="T4SS_VirB10/TrbI"/>
</dbReference>
<dbReference type="CDD" id="cd16429">
    <property type="entry name" value="VirB10"/>
    <property type="match status" value="1"/>
</dbReference>
<feature type="region of interest" description="Disordered" evidence="6">
    <location>
        <begin position="171"/>
        <end position="203"/>
    </location>
</feature>
<evidence type="ECO:0000256" key="6">
    <source>
        <dbReference type="SAM" id="MobiDB-lite"/>
    </source>
</evidence>